<feature type="region of interest" description="Disordered" evidence="1">
    <location>
        <begin position="124"/>
        <end position="170"/>
    </location>
</feature>
<dbReference type="HOGENOM" id="CLU_671307_0_0_1"/>
<feature type="compositionally biased region" description="Low complexity" evidence="1">
    <location>
        <begin position="125"/>
        <end position="137"/>
    </location>
</feature>
<reference evidence="3" key="3">
    <citation type="submission" date="2015-06" db="UniProtKB">
        <authorList>
            <consortium name="EnsemblMetazoa"/>
        </authorList>
    </citation>
    <scope>IDENTIFICATION</scope>
</reference>
<evidence type="ECO:0000313" key="3">
    <source>
        <dbReference type="EnsemblMetazoa" id="CapteP222810"/>
    </source>
</evidence>
<reference evidence="4" key="1">
    <citation type="submission" date="2012-12" db="EMBL/GenBank/DDBJ databases">
        <authorList>
            <person name="Hellsten U."/>
            <person name="Grimwood J."/>
            <person name="Chapman J.A."/>
            <person name="Shapiro H."/>
            <person name="Aerts A."/>
            <person name="Otillar R.P."/>
            <person name="Terry A.Y."/>
            <person name="Boore J.L."/>
            <person name="Simakov O."/>
            <person name="Marletaz F."/>
            <person name="Cho S.-J."/>
            <person name="Edsinger-Gonzales E."/>
            <person name="Havlak P."/>
            <person name="Kuo D.-H."/>
            <person name="Larsson T."/>
            <person name="Lv J."/>
            <person name="Arendt D."/>
            <person name="Savage R."/>
            <person name="Osoegawa K."/>
            <person name="de Jong P."/>
            <person name="Lindberg D.R."/>
            <person name="Seaver E.C."/>
            <person name="Weisblat D.A."/>
            <person name="Putnam N.H."/>
            <person name="Grigoriev I.V."/>
            <person name="Rokhsar D.S."/>
        </authorList>
    </citation>
    <scope>NUCLEOTIDE SEQUENCE</scope>
    <source>
        <strain evidence="4">I ESC-2004</strain>
    </source>
</reference>
<reference evidence="2 4" key="2">
    <citation type="journal article" date="2013" name="Nature">
        <title>Insights into bilaterian evolution from three spiralian genomes.</title>
        <authorList>
            <person name="Simakov O."/>
            <person name="Marletaz F."/>
            <person name="Cho S.J."/>
            <person name="Edsinger-Gonzales E."/>
            <person name="Havlak P."/>
            <person name="Hellsten U."/>
            <person name="Kuo D.H."/>
            <person name="Larsson T."/>
            <person name="Lv J."/>
            <person name="Arendt D."/>
            <person name="Savage R."/>
            <person name="Osoegawa K."/>
            <person name="de Jong P."/>
            <person name="Grimwood J."/>
            <person name="Chapman J.A."/>
            <person name="Shapiro H."/>
            <person name="Aerts A."/>
            <person name="Otillar R.P."/>
            <person name="Terry A.Y."/>
            <person name="Boore J.L."/>
            <person name="Grigoriev I.V."/>
            <person name="Lindberg D.R."/>
            <person name="Seaver E.C."/>
            <person name="Weisblat D.A."/>
            <person name="Putnam N.H."/>
            <person name="Rokhsar D.S."/>
        </authorList>
    </citation>
    <scope>NUCLEOTIDE SEQUENCE</scope>
    <source>
        <strain evidence="2 4">I ESC-2004</strain>
    </source>
</reference>
<proteinExistence type="predicted"/>
<evidence type="ECO:0000313" key="2">
    <source>
        <dbReference type="EMBL" id="ELT93998.1"/>
    </source>
</evidence>
<dbReference type="EMBL" id="AMQN01002550">
    <property type="status" value="NOT_ANNOTATED_CDS"/>
    <property type="molecule type" value="Genomic_DNA"/>
</dbReference>
<evidence type="ECO:0000313" key="4">
    <source>
        <dbReference type="Proteomes" id="UP000014760"/>
    </source>
</evidence>
<dbReference type="AlphaFoldDB" id="R7TJJ6"/>
<feature type="compositionally biased region" description="Basic residues" evidence="1">
    <location>
        <begin position="386"/>
        <end position="410"/>
    </location>
</feature>
<dbReference type="EnsemblMetazoa" id="CapteT222810">
    <property type="protein sequence ID" value="CapteP222810"/>
    <property type="gene ID" value="CapteG222810"/>
</dbReference>
<keyword evidence="4" id="KW-1185">Reference proteome</keyword>
<dbReference type="EMBL" id="KB309538">
    <property type="protein sequence ID" value="ELT93998.1"/>
    <property type="molecule type" value="Genomic_DNA"/>
</dbReference>
<name>R7TJJ6_CAPTE</name>
<feature type="compositionally biased region" description="Basic and acidic residues" evidence="1">
    <location>
        <begin position="150"/>
        <end position="169"/>
    </location>
</feature>
<feature type="compositionally biased region" description="Basic and acidic residues" evidence="1">
    <location>
        <begin position="295"/>
        <end position="318"/>
    </location>
</feature>
<dbReference type="Proteomes" id="UP000014760">
    <property type="component" value="Unassembled WGS sequence"/>
</dbReference>
<gene>
    <name evidence="2" type="ORF">CAPTEDRAFT_222810</name>
</gene>
<evidence type="ECO:0000256" key="1">
    <source>
        <dbReference type="SAM" id="MobiDB-lite"/>
    </source>
</evidence>
<protein>
    <submittedName>
        <fullName evidence="2 3">Uncharacterized protein</fullName>
    </submittedName>
</protein>
<accession>R7TJJ6</accession>
<organism evidence="2">
    <name type="scientific">Capitella teleta</name>
    <name type="common">Polychaete worm</name>
    <dbReference type="NCBI Taxonomy" id="283909"/>
    <lineage>
        <taxon>Eukaryota</taxon>
        <taxon>Metazoa</taxon>
        <taxon>Spiralia</taxon>
        <taxon>Lophotrochozoa</taxon>
        <taxon>Annelida</taxon>
        <taxon>Polychaeta</taxon>
        <taxon>Sedentaria</taxon>
        <taxon>Scolecida</taxon>
        <taxon>Capitellidae</taxon>
        <taxon>Capitella</taxon>
    </lineage>
</organism>
<feature type="region of interest" description="Disordered" evidence="1">
    <location>
        <begin position="291"/>
        <end position="318"/>
    </location>
</feature>
<feature type="compositionally biased region" description="Acidic residues" evidence="1">
    <location>
        <begin position="138"/>
        <end position="149"/>
    </location>
</feature>
<dbReference type="OrthoDB" id="6352295at2759"/>
<feature type="region of interest" description="Disordered" evidence="1">
    <location>
        <begin position="377"/>
        <end position="410"/>
    </location>
</feature>
<sequence length="410" mass="48788">MAAAMRCLVVTQCDVTRPRMAGAYMPLPCVAQPVQMGDKKKQAKLLAKPKNKTLLQRKNFLLQSFRSQLRKKQESGASKSVSSVGSAWNQDEVEEAKMTSKRLQKHQKTVDEIEEAKLDYEILGSSSEEASIDSESYSSDESEEEDEEEKRENEERRKGEERKRKEVPVKKHALVQSTPGEGWANNIEKLAMEEILRDAKRAKDMASETGVWLKPAIPSTNKRFLRNMLTSTLKAPLHLRQRPPRNDHWYMQGQSKHGEKLWEERHKRQIEHKQRKEDEWRDYRNSTYTGRKKSRVEEKIREKAQTRHREEASEQDKYERYKREQIRLQEESEKEYREMKERHLLAGNEYRYDKKWRKEEREDEEESADDLDGYLNFKDVFNKGETKKKKKKDRSNKKLHKHRKHSKRKK</sequence>